<feature type="region of interest" description="Disordered" evidence="1">
    <location>
        <begin position="71"/>
        <end position="95"/>
    </location>
</feature>
<accession>A0A0L0V175</accession>
<evidence type="ECO:0000256" key="1">
    <source>
        <dbReference type="SAM" id="MobiDB-lite"/>
    </source>
</evidence>
<dbReference type="AlphaFoldDB" id="A0A0L0V175"/>
<gene>
    <name evidence="2" type="ORF">PSTG_13665</name>
</gene>
<organism evidence="2 3">
    <name type="scientific">Puccinia striiformis f. sp. tritici PST-78</name>
    <dbReference type="NCBI Taxonomy" id="1165861"/>
    <lineage>
        <taxon>Eukaryota</taxon>
        <taxon>Fungi</taxon>
        <taxon>Dikarya</taxon>
        <taxon>Basidiomycota</taxon>
        <taxon>Pucciniomycotina</taxon>
        <taxon>Pucciniomycetes</taxon>
        <taxon>Pucciniales</taxon>
        <taxon>Pucciniaceae</taxon>
        <taxon>Puccinia</taxon>
    </lineage>
</organism>
<sequence>MTKSECGIGVDDEIWGGWCEVTKPGVEPSQVTKSQSGDDRARAGIRESIFKTLEKIISESFEGRKIVLSAQSSRGRSSLGHRYTNKRAEERRSSTDWTANVIRTVPKTVLRTSGVWVTVRGTSVLESNVRPPIGLQRSSGRF</sequence>
<reference evidence="3" key="1">
    <citation type="submission" date="2014-03" db="EMBL/GenBank/DDBJ databases">
        <title>The Genome Sequence of Puccinia striiformis f. sp. tritici PST-78.</title>
        <authorList>
            <consortium name="The Broad Institute Genome Sequencing Platform"/>
            <person name="Cuomo C."/>
            <person name="Hulbert S."/>
            <person name="Chen X."/>
            <person name="Walker B."/>
            <person name="Young S.K."/>
            <person name="Zeng Q."/>
            <person name="Gargeya S."/>
            <person name="Fitzgerald M."/>
            <person name="Haas B."/>
            <person name="Abouelleil A."/>
            <person name="Alvarado L."/>
            <person name="Arachchi H.M."/>
            <person name="Berlin A.M."/>
            <person name="Chapman S.B."/>
            <person name="Goldberg J."/>
            <person name="Griggs A."/>
            <person name="Gujja S."/>
            <person name="Hansen M."/>
            <person name="Howarth C."/>
            <person name="Imamovic A."/>
            <person name="Larimer J."/>
            <person name="McCowan C."/>
            <person name="Montmayeur A."/>
            <person name="Murphy C."/>
            <person name="Neiman D."/>
            <person name="Pearson M."/>
            <person name="Priest M."/>
            <person name="Roberts A."/>
            <person name="Saif S."/>
            <person name="Shea T."/>
            <person name="Sisk P."/>
            <person name="Sykes S."/>
            <person name="Wortman J."/>
            <person name="Nusbaum C."/>
            <person name="Birren B."/>
        </authorList>
    </citation>
    <scope>NUCLEOTIDE SEQUENCE [LARGE SCALE GENOMIC DNA]</scope>
    <source>
        <strain evidence="3">race PST-78</strain>
    </source>
</reference>
<dbReference type="EMBL" id="AJIL01000149">
    <property type="protein sequence ID" value="KNE92951.1"/>
    <property type="molecule type" value="Genomic_DNA"/>
</dbReference>
<dbReference type="Proteomes" id="UP000054564">
    <property type="component" value="Unassembled WGS sequence"/>
</dbReference>
<name>A0A0L0V175_9BASI</name>
<comment type="caution">
    <text evidence="2">The sequence shown here is derived from an EMBL/GenBank/DDBJ whole genome shotgun (WGS) entry which is preliminary data.</text>
</comment>
<protein>
    <submittedName>
        <fullName evidence="2">Uncharacterized protein</fullName>
    </submittedName>
</protein>
<evidence type="ECO:0000313" key="3">
    <source>
        <dbReference type="Proteomes" id="UP000054564"/>
    </source>
</evidence>
<proteinExistence type="predicted"/>
<evidence type="ECO:0000313" key="2">
    <source>
        <dbReference type="EMBL" id="KNE92951.1"/>
    </source>
</evidence>
<keyword evidence="3" id="KW-1185">Reference proteome</keyword>